<keyword evidence="6 9" id="KW-0472">Membrane</keyword>
<evidence type="ECO:0000256" key="8">
    <source>
        <dbReference type="SAM" id="MobiDB-lite"/>
    </source>
</evidence>
<comment type="function">
    <text evidence="7">Member of a perinuclear network that controls recombination at multiple loci to maintain genome stability. Required for rDNA repeat stability.</text>
</comment>
<dbReference type="OrthoDB" id="3363151at2759"/>
<name>A0A7H9HL13_9SACH</name>
<reference evidence="10 11" key="1">
    <citation type="submission" date="2020-06" db="EMBL/GenBank/DDBJ databases">
        <title>The yeast mating-type switching endonuclease HO is a domesticated member of an unorthodox homing genetic element family.</title>
        <authorList>
            <person name="Coughlan A.Y."/>
            <person name="Lombardi L."/>
            <person name="Braun-Galleani S."/>
            <person name="Martos A.R."/>
            <person name="Galeote V."/>
            <person name="Bigey F."/>
            <person name="Dequin S."/>
            <person name="Byrne K.P."/>
            <person name="Wolfe K.H."/>
        </authorList>
    </citation>
    <scope>NUCLEOTIDE SEQUENCE [LARGE SCALE GENOMIC DNA]</scope>
    <source>
        <strain evidence="10 11">CBS2947</strain>
    </source>
</reference>
<feature type="transmembrane region" description="Helical" evidence="9">
    <location>
        <begin position="146"/>
        <end position="166"/>
    </location>
</feature>
<dbReference type="PANTHER" id="PTHR28293:SF1">
    <property type="entry name" value="NUCLEAR RIM PROTEIN 1"/>
    <property type="match status" value="1"/>
</dbReference>
<evidence type="ECO:0000256" key="2">
    <source>
        <dbReference type="ARBA" id="ARBA00007900"/>
    </source>
</evidence>
<dbReference type="Pfam" id="PF10332">
    <property type="entry name" value="DUF2418"/>
    <property type="match status" value="1"/>
</dbReference>
<evidence type="ECO:0000313" key="11">
    <source>
        <dbReference type="Proteomes" id="UP000510647"/>
    </source>
</evidence>
<evidence type="ECO:0000256" key="6">
    <source>
        <dbReference type="ARBA" id="ARBA00023136"/>
    </source>
</evidence>
<comment type="subcellular location">
    <subcellularLocation>
        <location evidence="1">Nucleus membrane</location>
        <topology evidence="1">Multi-pass membrane protein</topology>
    </subcellularLocation>
</comment>
<evidence type="ECO:0000256" key="3">
    <source>
        <dbReference type="ARBA" id="ARBA00018310"/>
    </source>
</evidence>
<keyword evidence="5 9" id="KW-1133">Transmembrane helix</keyword>
<dbReference type="GO" id="GO:0031965">
    <property type="term" value="C:nuclear membrane"/>
    <property type="evidence" value="ECO:0007669"/>
    <property type="project" value="UniProtKB-SubCell"/>
</dbReference>
<dbReference type="InterPro" id="IPR018819">
    <property type="entry name" value="Nur1/Mug154"/>
</dbReference>
<evidence type="ECO:0000256" key="5">
    <source>
        <dbReference type="ARBA" id="ARBA00022989"/>
    </source>
</evidence>
<dbReference type="Proteomes" id="UP000510647">
    <property type="component" value="Chromosome 1"/>
</dbReference>
<dbReference type="GO" id="GO:0007096">
    <property type="term" value="P:regulation of exit from mitosis"/>
    <property type="evidence" value="ECO:0007669"/>
    <property type="project" value="TreeGrafter"/>
</dbReference>
<protein>
    <recommendedName>
        <fullName evidence="3">Nuclear rim protein 1</fullName>
    </recommendedName>
</protein>
<proteinExistence type="inferred from homology"/>
<keyword evidence="11" id="KW-1185">Reference proteome</keyword>
<dbReference type="AlphaFoldDB" id="A0A7H9HL13"/>
<sequence>MSYRVSKDRYIPLNASIREEDELLDDNIDKEPSWIRRIALILITGPSDWHILLNEWIQTIDWDSRAESYAQPLGHGLTFMLYIIRLLQDNLIRPAGYKIASNQDAFDLSRSGKLKEYEYLNRYGVNGQTSSTDTFYASFLGGVSKLFNLLTIGILIVNLSLTYQFFWGHFRSYSLFNSKERPMSKHVTRRSLRNLKDEYLENLYNGSLWSMLKYMFRGSLATDEKTDDDEIYYSLEKWVPLKFTTHFFASFCPTGVFFLLLCDISFITAIPVVLHQIILHYLVIDRYEERLVDETAIQQAVMADYEAKVVKPCTNKRMQDVQVDATTYGQGYVQFWPAVSSTKSPIFKTHSVMGDTILEKFNSQTQEFEDVVGAGKSHNLIVEAPHLYSTCPYHNAMECRSSRRHGKDKAGPGRMGTSSGFYSPHVSTASERSSPLQAGGNSPIYLGSTHLHHQRQSPSIGQHFKRTSTSPLRRSVTPKDV</sequence>
<dbReference type="PANTHER" id="PTHR28293">
    <property type="entry name" value="NUCLEAR RIM PROTEIN 1"/>
    <property type="match status" value="1"/>
</dbReference>
<accession>A0A7H9HL13</accession>
<evidence type="ECO:0000256" key="9">
    <source>
        <dbReference type="SAM" id="Phobius"/>
    </source>
</evidence>
<evidence type="ECO:0000256" key="4">
    <source>
        <dbReference type="ARBA" id="ARBA00022692"/>
    </source>
</evidence>
<feature type="compositionally biased region" description="Polar residues" evidence="8">
    <location>
        <begin position="416"/>
        <end position="440"/>
    </location>
</feature>
<comment type="similarity">
    <text evidence="2">Belongs to the NUR1 family.</text>
</comment>
<gene>
    <name evidence="10" type="ORF">HG537_0A02930</name>
</gene>
<keyword evidence="4 9" id="KW-0812">Transmembrane</keyword>
<dbReference type="EMBL" id="CP059267">
    <property type="protein sequence ID" value="QLQ78046.1"/>
    <property type="molecule type" value="Genomic_DNA"/>
</dbReference>
<evidence type="ECO:0000313" key="10">
    <source>
        <dbReference type="EMBL" id="QLQ78046.1"/>
    </source>
</evidence>
<feature type="region of interest" description="Disordered" evidence="8">
    <location>
        <begin position="402"/>
        <end position="481"/>
    </location>
</feature>
<dbReference type="GO" id="GO:0043007">
    <property type="term" value="P:maintenance of rDNA"/>
    <property type="evidence" value="ECO:0007669"/>
    <property type="project" value="TreeGrafter"/>
</dbReference>
<evidence type="ECO:0000256" key="7">
    <source>
        <dbReference type="ARBA" id="ARBA00024979"/>
    </source>
</evidence>
<organism evidence="10 11">
    <name type="scientific">Torulaspora globosa</name>
    <dbReference type="NCBI Taxonomy" id="48254"/>
    <lineage>
        <taxon>Eukaryota</taxon>
        <taxon>Fungi</taxon>
        <taxon>Dikarya</taxon>
        <taxon>Ascomycota</taxon>
        <taxon>Saccharomycotina</taxon>
        <taxon>Saccharomycetes</taxon>
        <taxon>Saccharomycetales</taxon>
        <taxon>Saccharomycetaceae</taxon>
        <taxon>Torulaspora</taxon>
    </lineage>
</organism>
<feature type="transmembrane region" description="Helical" evidence="9">
    <location>
        <begin position="247"/>
        <end position="274"/>
    </location>
</feature>
<evidence type="ECO:0000256" key="1">
    <source>
        <dbReference type="ARBA" id="ARBA00004232"/>
    </source>
</evidence>